<dbReference type="Proteomes" id="UP001172457">
    <property type="component" value="Chromosome 2"/>
</dbReference>
<sequence>MRSVTGGKTAQSVMKQNSSEFTSKVKWNLISGRNHSSAQQLRKVVVLHIQELCAQPLHRNRVAIKGVTRFSGSRGVKGRYARWDLHLFFEERYFWAHLD</sequence>
<evidence type="ECO:0000313" key="2">
    <source>
        <dbReference type="Proteomes" id="UP001172457"/>
    </source>
</evidence>
<proteinExistence type="predicted"/>
<gene>
    <name evidence="1" type="ORF">OSB04_006829</name>
</gene>
<dbReference type="EMBL" id="JARYMX010000002">
    <property type="protein sequence ID" value="KAJ9561669.1"/>
    <property type="molecule type" value="Genomic_DNA"/>
</dbReference>
<reference evidence="1" key="1">
    <citation type="submission" date="2023-03" db="EMBL/GenBank/DDBJ databases">
        <title>Chromosome-scale reference genome and RAD-based genetic map of yellow starthistle (Centaurea solstitialis) reveal putative structural variation and QTLs associated with invader traits.</title>
        <authorList>
            <person name="Reatini B."/>
            <person name="Cang F.A."/>
            <person name="Jiang Q."/>
            <person name="Mckibben M.T.W."/>
            <person name="Barker M.S."/>
            <person name="Rieseberg L.H."/>
            <person name="Dlugosch K.M."/>
        </authorList>
    </citation>
    <scope>NUCLEOTIDE SEQUENCE</scope>
    <source>
        <strain evidence="1">CAN-66</strain>
        <tissue evidence="1">Leaf</tissue>
    </source>
</reference>
<dbReference type="AlphaFoldDB" id="A0AA38TKG4"/>
<protein>
    <submittedName>
        <fullName evidence="1">Uncharacterized protein</fullName>
    </submittedName>
</protein>
<comment type="caution">
    <text evidence="1">The sequence shown here is derived from an EMBL/GenBank/DDBJ whole genome shotgun (WGS) entry which is preliminary data.</text>
</comment>
<name>A0AA38TKG4_9ASTR</name>
<keyword evidence="2" id="KW-1185">Reference proteome</keyword>
<organism evidence="1 2">
    <name type="scientific">Centaurea solstitialis</name>
    <name type="common">yellow star-thistle</name>
    <dbReference type="NCBI Taxonomy" id="347529"/>
    <lineage>
        <taxon>Eukaryota</taxon>
        <taxon>Viridiplantae</taxon>
        <taxon>Streptophyta</taxon>
        <taxon>Embryophyta</taxon>
        <taxon>Tracheophyta</taxon>
        <taxon>Spermatophyta</taxon>
        <taxon>Magnoliopsida</taxon>
        <taxon>eudicotyledons</taxon>
        <taxon>Gunneridae</taxon>
        <taxon>Pentapetalae</taxon>
        <taxon>asterids</taxon>
        <taxon>campanulids</taxon>
        <taxon>Asterales</taxon>
        <taxon>Asteraceae</taxon>
        <taxon>Carduoideae</taxon>
        <taxon>Cardueae</taxon>
        <taxon>Centaureinae</taxon>
        <taxon>Centaurea</taxon>
    </lineage>
</organism>
<accession>A0AA38TKG4</accession>
<evidence type="ECO:0000313" key="1">
    <source>
        <dbReference type="EMBL" id="KAJ9561669.1"/>
    </source>
</evidence>